<feature type="transmembrane region" description="Helical" evidence="1">
    <location>
        <begin position="38"/>
        <end position="57"/>
    </location>
</feature>
<sequence length="150" mass="16751">MIESWTHRSRTRIAVTEIASVQTKPTAPWRAQLRSGSAALVFVLVLALLVGTFATSVGRRQWHWRRADQERQVMINLQAAIDAVMQTSAESESDARSSFRLPVDPASNHWIEVRPISPSAAQSNLDLGWQATMFRGDQPGASIRRRSISQ</sequence>
<evidence type="ECO:0000313" key="2">
    <source>
        <dbReference type="EMBL" id="KAA1261240.1"/>
    </source>
</evidence>
<protein>
    <submittedName>
        <fullName evidence="2">Uncharacterized protein</fullName>
    </submittedName>
</protein>
<organism evidence="2 3">
    <name type="scientific">Rubripirellula obstinata</name>
    <dbReference type="NCBI Taxonomy" id="406547"/>
    <lineage>
        <taxon>Bacteria</taxon>
        <taxon>Pseudomonadati</taxon>
        <taxon>Planctomycetota</taxon>
        <taxon>Planctomycetia</taxon>
        <taxon>Pirellulales</taxon>
        <taxon>Pirellulaceae</taxon>
        <taxon>Rubripirellula</taxon>
    </lineage>
</organism>
<comment type="caution">
    <text evidence="2">The sequence shown here is derived from an EMBL/GenBank/DDBJ whole genome shotgun (WGS) entry which is preliminary data.</text>
</comment>
<dbReference type="RefSeq" id="WP_084422622.1">
    <property type="nucleotide sequence ID" value="NZ_LWSK01000047.1"/>
</dbReference>
<accession>A0A5B1CNS9</accession>
<keyword evidence="1" id="KW-0472">Membrane</keyword>
<evidence type="ECO:0000256" key="1">
    <source>
        <dbReference type="SAM" id="Phobius"/>
    </source>
</evidence>
<keyword evidence="1" id="KW-0812">Transmembrane</keyword>
<keyword evidence="1" id="KW-1133">Transmembrane helix</keyword>
<evidence type="ECO:0000313" key="3">
    <source>
        <dbReference type="Proteomes" id="UP000322699"/>
    </source>
</evidence>
<proteinExistence type="predicted"/>
<gene>
    <name evidence="2" type="ORF">LF1_37860</name>
</gene>
<reference evidence="2 3" key="1">
    <citation type="submission" date="2019-08" db="EMBL/GenBank/DDBJ databases">
        <title>Deep-cultivation of Planctomycetes and their phenomic and genomic characterization uncovers novel biology.</title>
        <authorList>
            <person name="Wiegand S."/>
            <person name="Jogler M."/>
            <person name="Boedeker C."/>
            <person name="Pinto D."/>
            <person name="Vollmers J."/>
            <person name="Rivas-Marin E."/>
            <person name="Kohn T."/>
            <person name="Peeters S.H."/>
            <person name="Heuer A."/>
            <person name="Rast P."/>
            <person name="Oberbeckmann S."/>
            <person name="Bunk B."/>
            <person name="Jeske O."/>
            <person name="Meyerdierks A."/>
            <person name="Storesund J.E."/>
            <person name="Kallscheuer N."/>
            <person name="Luecker S."/>
            <person name="Lage O.M."/>
            <person name="Pohl T."/>
            <person name="Merkel B.J."/>
            <person name="Hornburger P."/>
            <person name="Mueller R.-W."/>
            <person name="Bruemmer F."/>
            <person name="Labrenz M."/>
            <person name="Spormann A.M."/>
            <person name="Op Den Camp H."/>
            <person name="Overmann J."/>
            <person name="Amann R."/>
            <person name="Jetten M.S.M."/>
            <person name="Mascher T."/>
            <person name="Medema M.H."/>
            <person name="Devos D.P."/>
            <person name="Kaster A.-K."/>
            <person name="Ovreas L."/>
            <person name="Rohde M."/>
            <person name="Galperin M.Y."/>
            <person name="Jogler C."/>
        </authorList>
    </citation>
    <scope>NUCLEOTIDE SEQUENCE [LARGE SCALE GENOMIC DNA]</scope>
    <source>
        <strain evidence="2 3">LF1</strain>
    </source>
</reference>
<dbReference type="Proteomes" id="UP000322699">
    <property type="component" value="Unassembled WGS sequence"/>
</dbReference>
<name>A0A5B1CNS9_9BACT</name>
<keyword evidence="3" id="KW-1185">Reference proteome</keyword>
<dbReference type="EMBL" id="VRLW01000001">
    <property type="protein sequence ID" value="KAA1261240.1"/>
    <property type="molecule type" value="Genomic_DNA"/>
</dbReference>
<dbReference type="AlphaFoldDB" id="A0A5B1CNS9"/>